<feature type="transmembrane region" description="Helical" evidence="10">
    <location>
        <begin position="156"/>
        <end position="173"/>
    </location>
</feature>
<dbReference type="RefSeq" id="WP_213166108.1">
    <property type="nucleotide sequence ID" value="NZ_CP058559.1"/>
</dbReference>
<keyword evidence="12" id="KW-1185">Reference proteome</keyword>
<dbReference type="Pfam" id="PF02386">
    <property type="entry name" value="TrkH"/>
    <property type="match status" value="1"/>
</dbReference>
<keyword evidence="4" id="KW-0633">Potassium transport</keyword>
<keyword evidence="9 10" id="KW-0472">Membrane</keyword>
<feature type="transmembrane region" description="Helical" evidence="10">
    <location>
        <begin position="43"/>
        <end position="61"/>
    </location>
</feature>
<dbReference type="NCBIfam" id="TIGR00933">
    <property type="entry name" value="2a38"/>
    <property type="match status" value="1"/>
</dbReference>
<evidence type="ECO:0000256" key="2">
    <source>
        <dbReference type="ARBA" id="ARBA00022448"/>
    </source>
</evidence>
<dbReference type="InterPro" id="IPR004772">
    <property type="entry name" value="TrkH"/>
</dbReference>
<keyword evidence="5 10" id="KW-0812">Transmembrane</keyword>
<evidence type="ECO:0000256" key="8">
    <source>
        <dbReference type="ARBA" id="ARBA00023065"/>
    </source>
</evidence>
<dbReference type="InterPro" id="IPR003445">
    <property type="entry name" value="Cat_transpt"/>
</dbReference>
<sequence>MPKKKVALSPARVLVGGFLGLILIGTILLSLPQASVEGRLPVFDALFTATSAVCVTGLVVVDTGTHFTIFGQVVIMILIQAGGLGFMTMATLFFLILGKKITLKERLVMQEALNQFSLEGLVRLTKTILVFTLVIEGLAALILGLRFSVDMGFRTGMYMGVFHSISAFSNAGFDLMGSVGGSSMTAYWNDPLVNLVIIGLFVFGGLGFTVLVDIYNRRPIKKMALHSKFVLLLTAILLVVGFLGVFILEYNNPETIGEMTFIQKILPSIFTGATTRTAGFNTLDTGALNPATLFFMLVLMFVGASPASTGGGIKTTTFGVLLVSVAAMIKGKEDVDLFSRRLPMNIILKALAIIVIGLIVVGVATIILAQTEQHDFLQIVFEVVSAFGTVGLSTGITSELSVAGRGIIIVIMFMGRVGPLTMALAFGQRLKPSKIRHPEEKVLVG</sequence>
<feature type="transmembrane region" description="Helical" evidence="10">
    <location>
        <begin position="128"/>
        <end position="149"/>
    </location>
</feature>
<organism evidence="11 12">
    <name type="scientific">Alkalicella caledoniensis</name>
    <dbReference type="NCBI Taxonomy" id="2731377"/>
    <lineage>
        <taxon>Bacteria</taxon>
        <taxon>Bacillati</taxon>
        <taxon>Bacillota</taxon>
        <taxon>Clostridia</taxon>
        <taxon>Eubacteriales</taxon>
        <taxon>Proteinivoracaceae</taxon>
        <taxon>Alkalicella</taxon>
    </lineage>
</organism>
<proteinExistence type="predicted"/>
<comment type="subcellular location">
    <subcellularLocation>
        <location evidence="1">Cell membrane</location>
        <topology evidence="1">Multi-pass membrane protein</topology>
    </subcellularLocation>
</comment>
<dbReference type="GO" id="GO:0005886">
    <property type="term" value="C:plasma membrane"/>
    <property type="evidence" value="ECO:0007669"/>
    <property type="project" value="UniProtKB-SubCell"/>
</dbReference>
<evidence type="ECO:0000256" key="10">
    <source>
        <dbReference type="SAM" id="Phobius"/>
    </source>
</evidence>
<protein>
    <submittedName>
        <fullName evidence="11">Trk family potassium uptake protein</fullName>
    </submittedName>
</protein>
<dbReference type="PANTHER" id="PTHR32024:SF1">
    <property type="entry name" value="KTR SYSTEM POTASSIUM UPTAKE PROTEIN B"/>
    <property type="match status" value="1"/>
</dbReference>
<evidence type="ECO:0000256" key="9">
    <source>
        <dbReference type="ARBA" id="ARBA00023136"/>
    </source>
</evidence>
<dbReference type="GO" id="GO:0015379">
    <property type="term" value="F:potassium:chloride symporter activity"/>
    <property type="evidence" value="ECO:0007669"/>
    <property type="project" value="InterPro"/>
</dbReference>
<evidence type="ECO:0000256" key="6">
    <source>
        <dbReference type="ARBA" id="ARBA00022958"/>
    </source>
</evidence>
<evidence type="ECO:0000313" key="11">
    <source>
        <dbReference type="EMBL" id="QNO15700.1"/>
    </source>
</evidence>
<feature type="transmembrane region" description="Helical" evidence="10">
    <location>
        <begin position="227"/>
        <end position="248"/>
    </location>
</feature>
<feature type="transmembrane region" description="Helical" evidence="10">
    <location>
        <begin position="350"/>
        <end position="369"/>
    </location>
</feature>
<keyword evidence="2" id="KW-0813">Transport</keyword>
<evidence type="ECO:0000256" key="1">
    <source>
        <dbReference type="ARBA" id="ARBA00004651"/>
    </source>
</evidence>
<feature type="transmembrane region" description="Helical" evidence="10">
    <location>
        <begin position="73"/>
        <end position="97"/>
    </location>
</feature>
<keyword evidence="8" id="KW-0406">Ion transport</keyword>
<dbReference type="EMBL" id="CP058559">
    <property type="protein sequence ID" value="QNO15700.1"/>
    <property type="molecule type" value="Genomic_DNA"/>
</dbReference>
<keyword evidence="7 10" id="KW-1133">Transmembrane helix</keyword>
<evidence type="ECO:0000313" key="12">
    <source>
        <dbReference type="Proteomes" id="UP000516160"/>
    </source>
</evidence>
<gene>
    <name evidence="11" type="ORF">HYG86_13435</name>
</gene>
<reference evidence="11 12" key="1">
    <citation type="submission" date="2020-07" db="EMBL/GenBank/DDBJ databases">
        <title>Alkalicella. sp. LB2 genome.</title>
        <authorList>
            <person name="Postec A."/>
            <person name="Quemeneur M."/>
        </authorList>
    </citation>
    <scope>NUCLEOTIDE SEQUENCE [LARGE SCALE GENOMIC DNA]</scope>
    <source>
        <strain evidence="11 12">LB2</strain>
    </source>
</reference>
<evidence type="ECO:0000256" key="3">
    <source>
        <dbReference type="ARBA" id="ARBA00022475"/>
    </source>
</evidence>
<evidence type="ECO:0000256" key="7">
    <source>
        <dbReference type="ARBA" id="ARBA00022989"/>
    </source>
</evidence>
<name>A0A7G9WAI8_ALKCA</name>
<dbReference type="PANTHER" id="PTHR32024">
    <property type="entry name" value="TRK SYSTEM POTASSIUM UPTAKE PROTEIN TRKG-RELATED"/>
    <property type="match status" value="1"/>
</dbReference>
<evidence type="ECO:0000256" key="5">
    <source>
        <dbReference type="ARBA" id="ARBA00022692"/>
    </source>
</evidence>
<accession>A0A7G9WAI8</accession>
<dbReference type="AlphaFoldDB" id="A0A7G9WAI8"/>
<dbReference type="KEGG" id="acae:HYG86_13435"/>
<feature type="transmembrane region" description="Helical" evidence="10">
    <location>
        <begin position="287"/>
        <end position="304"/>
    </location>
</feature>
<feature type="transmembrane region" description="Helical" evidence="10">
    <location>
        <begin position="12"/>
        <end position="31"/>
    </location>
</feature>
<evidence type="ECO:0000256" key="4">
    <source>
        <dbReference type="ARBA" id="ARBA00022538"/>
    </source>
</evidence>
<keyword evidence="6" id="KW-0630">Potassium</keyword>
<keyword evidence="3" id="KW-1003">Cell membrane</keyword>
<feature type="transmembrane region" description="Helical" evidence="10">
    <location>
        <begin position="402"/>
        <end position="426"/>
    </location>
</feature>
<feature type="transmembrane region" description="Helical" evidence="10">
    <location>
        <begin position="193"/>
        <end position="215"/>
    </location>
</feature>
<dbReference type="Proteomes" id="UP000516160">
    <property type="component" value="Chromosome"/>
</dbReference>